<evidence type="ECO:0000256" key="5">
    <source>
        <dbReference type="RuleBase" id="RU004404"/>
    </source>
</evidence>
<dbReference type="HOGENOM" id="CLU_017295_3_0_9"/>
<evidence type="ECO:0000313" key="8">
    <source>
        <dbReference type="Proteomes" id="UP000033558"/>
    </source>
</evidence>
<dbReference type="NCBIfam" id="TIGR00225">
    <property type="entry name" value="prc"/>
    <property type="match status" value="1"/>
</dbReference>
<dbReference type="InterPro" id="IPR036366">
    <property type="entry name" value="PGBDSf"/>
</dbReference>
<dbReference type="InterPro" id="IPR041489">
    <property type="entry name" value="PDZ_6"/>
</dbReference>
<dbReference type="STRING" id="1218492.JG30_08730"/>
<dbReference type="Gene3D" id="2.30.42.10">
    <property type="match status" value="1"/>
</dbReference>
<dbReference type="Pfam" id="PF22694">
    <property type="entry name" value="CtpB_N-like"/>
    <property type="match status" value="1"/>
</dbReference>
<dbReference type="Pfam" id="PF01471">
    <property type="entry name" value="PG_binding_1"/>
    <property type="match status" value="1"/>
</dbReference>
<keyword evidence="2 5" id="KW-0645">Protease</keyword>
<evidence type="ECO:0000313" key="7">
    <source>
        <dbReference type="EMBL" id="KJY61821.1"/>
    </source>
</evidence>
<dbReference type="CDD" id="cd07560">
    <property type="entry name" value="Peptidase_S41_CPP"/>
    <property type="match status" value="1"/>
</dbReference>
<dbReference type="GO" id="GO:0007165">
    <property type="term" value="P:signal transduction"/>
    <property type="evidence" value="ECO:0007669"/>
    <property type="project" value="TreeGrafter"/>
</dbReference>
<dbReference type="GO" id="GO:0030288">
    <property type="term" value="C:outer membrane-bounded periplasmic space"/>
    <property type="evidence" value="ECO:0007669"/>
    <property type="project" value="TreeGrafter"/>
</dbReference>
<protein>
    <submittedName>
        <fullName evidence="7">Carboxy-terminal processing proteinase</fullName>
    </submittedName>
</protein>
<evidence type="ECO:0000256" key="4">
    <source>
        <dbReference type="ARBA" id="ARBA00022825"/>
    </source>
</evidence>
<evidence type="ECO:0000256" key="1">
    <source>
        <dbReference type="ARBA" id="ARBA00009179"/>
    </source>
</evidence>
<dbReference type="InterPro" id="IPR002477">
    <property type="entry name" value="Peptidoglycan-bd-like"/>
</dbReference>
<dbReference type="GO" id="GO:0004175">
    <property type="term" value="F:endopeptidase activity"/>
    <property type="evidence" value="ECO:0007669"/>
    <property type="project" value="TreeGrafter"/>
</dbReference>
<dbReference type="InterPro" id="IPR001478">
    <property type="entry name" value="PDZ"/>
</dbReference>
<dbReference type="CDD" id="cd06782">
    <property type="entry name" value="cpPDZ_CPP-like"/>
    <property type="match status" value="1"/>
</dbReference>
<dbReference type="RefSeq" id="WP_046316513.1">
    <property type="nucleotide sequence ID" value="NZ_JBHSZT010000001.1"/>
</dbReference>
<reference evidence="7 8" key="1">
    <citation type="submission" date="2015-01" db="EMBL/GenBank/DDBJ databases">
        <title>Comparative genomics of the lactic acid bacteria isolated from the honey bee gut.</title>
        <authorList>
            <person name="Ellegaard K.M."/>
            <person name="Tamarit D."/>
            <person name="Javelind E."/>
            <person name="Olofsson T."/>
            <person name="Andersson S.G."/>
            <person name="Vasquez A."/>
        </authorList>
    </citation>
    <scope>NUCLEOTIDE SEQUENCE [LARGE SCALE GENOMIC DNA]</scope>
    <source>
        <strain evidence="7 8">Bin4</strain>
    </source>
</reference>
<dbReference type="InterPro" id="IPR036365">
    <property type="entry name" value="PGBD-like_sf"/>
</dbReference>
<gene>
    <name evidence="7" type="ORF">JG30_08730</name>
</gene>
<dbReference type="Pfam" id="PF03572">
    <property type="entry name" value="Peptidase_S41"/>
    <property type="match status" value="1"/>
</dbReference>
<dbReference type="SUPFAM" id="SSF47090">
    <property type="entry name" value="PGBD-like"/>
    <property type="match status" value="1"/>
</dbReference>
<dbReference type="SUPFAM" id="SSF52096">
    <property type="entry name" value="ClpP/crotonase"/>
    <property type="match status" value="1"/>
</dbReference>
<dbReference type="InterPro" id="IPR029045">
    <property type="entry name" value="ClpP/crotonase-like_dom_sf"/>
</dbReference>
<evidence type="ECO:0000256" key="3">
    <source>
        <dbReference type="ARBA" id="ARBA00022801"/>
    </source>
</evidence>
<organism evidence="7 8">
    <name type="scientific">Bombilactobacillus mellifer</name>
    <dbReference type="NCBI Taxonomy" id="1218492"/>
    <lineage>
        <taxon>Bacteria</taxon>
        <taxon>Bacillati</taxon>
        <taxon>Bacillota</taxon>
        <taxon>Bacilli</taxon>
        <taxon>Lactobacillales</taxon>
        <taxon>Lactobacillaceae</taxon>
        <taxon>Bombilactobacillus</taxon>
    </lineage>
</organism>
<dbReference type="PANTHER" id="PTHR32060:SF30">
    <property type="entry name" value="CARBOXY-TERMINAL PROCESSING PROTEASE CTPA"/>
    <property type="match status" value="1"/>
</dbReference>
<dbReference type="OrthoDB" id="9812068at2"/>
<dbReference type="GO" id="GO:0006508">
    <property type="term" value="P:proteolysis"/>
    <property type="evidence" value="ECO:0007669"/>
    <property type="project" value="UniProtKB-KW"/>
</dbReference>
<evidence type="ECO:0000256" key="2">
    <source>
        <dbReference type="ARBA" id="ARBA00022670"/>
    </source>
</evidence>
<dbReference type="InterPro" id="IPR005151">
    <property type="entry name" value="Tail-specific_protease"/>
</dbReference>
<feature type="domain" description="PDZ" evidence="6">
    <location>
        <begin position="90"/>
        <end position="172"/>
    </location>
</feature>
<dbReference type="Proteomes" id="UP000033558">
    <property type="component" value="Unassembled WGS sequence"/>
</dbReference>
<dbReference type="PANTHER" id="PTHR32060">
    <property type="entry name" value="TAIL-SPECIFIC PROTEASE"/>
    <property type="match status" value="1"/>
</dbReference>
<dbReference type="Gene3D" id="3.90.226.10">
    <property type="entry name" value="2-enoyl-CoA Hydratase, Chain A, domain 1"/>
    <property type="match status" value="1"/>
</dbReference>
<dbReference type="MEROPS" id="S41.007"/>
<keyword evidence="3 5" id="KW-0378">Hydrolase</keyword>
<dbReference type="Pfam" id="PF17820">
    <property type="entry name" value="PDZ_6"/>
    <property type="match status" value="1"/>
</dbReference>
<name>A0A0F4LWA5_9LACO</name>
<keyword evidence="8" id="KW-1185">Reference proteome</keyword>
<evidence type="ECO:0000259" key="6">
    <source>
        <dbReference type="PROSITE" id="PS50106"/>
    </source>
</evidence>
<dbReference type="SMART" id="SM00245">
    <property type="entry name" value="TSPc"/>
    <property type="match status" value="1"/>
</dbReference>
<dbReference type="Gene3D" id="3.30.750.44">
    <property type="match status" value="1"/>
</dbReference>
<dbReference type="InterPro" id="IPR036034">
    <property type="entry name" value="PDZ_sf"/>
</dbReference>
<comment type="caution">
    <text evidence="7">The sequence shown here is derived from an EMBL/GenBank/DDBJ whole genome shotgun (WGS) entry which is preliminary data.</text>
</comment>
<proteinExistence type="inferred from homology"/>
<dbReference type="InterPro" id="IPR004447">
    <property type="entry name" value="Peptidase_S41A"/>
</dbReference>
<accession>A0A0F4LWA5</accession>
<dbReference type="SMART" id="SM00228">
    <property type="entry name" value="PDZ"/>
    <property type="match status" value="1"/>
</dbReference>
<dbReference type="AlphaFoldDB" id="A0A0F4LWA5"/>
<dbReference type="SUPFAM" id="SSF50156">
    <property type="entry name" value="PDZ domain-like"/>
    <property type="match status" value="1"/>
</dbReference>
<keyword evidence="4 5" id="KW-0720">Serine protease</keyword>
<comment type="similarity">
    <text evidence="1 5">Belongs to the peptidase S41A family.</text>
</comment>
<dbReference type="EMBL" id="JXJQ01000008">
    <property type="protein sequence ID" value="KJY61821.1"/>
    <property type="molecule type" value="Genomic_DNA"/>
</dbReference>
<sequence length="468" mass="51047">MKHFSWKTLIIGLVAGLLLGSAGTFTLVAIKLGFTQGTSSALSPVQQAYNNIQQNYYKPVSEKKLVNGAIRGMIATLNDPYSELFTDHDQTAFNDNISGKISGIGATIEKSPTGIRIVSALPQSPAAKAGIKPRDEIIQINRHSTVKMSVEQASALTRGKAGTQVKLVLRRGSTTFKKTITRAPIQVASVFTKVNPQNRTLGQITITQFSENTAKELKKAILKLEKKKVKKLIIDVRNNPGGMMDQALAAANIFVPNGKPLMTMVSRTEGRQTYKANSKYLHGFKSKLPVVVLVDEGSASAAEIFAAALQQSAQVPLVGEKTYGKGVVQTMNSLTKDSEMKITTAKWLTPKRQSINKKGLTPTYLVKYPAYLNFKAFTNQRTYQLNDQATDIKTAQQILSALKVSDLTVTSRLDPNTQQALKDFQSQQHLTITGTLDQATRIALSQALLKQAQANDPMQAKALQILSQ</sequence>
<dbReference type="PROSITE" id="PS50106">
    <property type="entry name" value="PDZ"/>
    <property type="match status" value="1"/>
</dbReference>
<dbReference type="GO" id="GO:0008236">
    <property type="term" value="F:serine-type peptidase activity"/>
    <property type="evidence" value="ECO:0007669"/>
    <property type="project" value="UniProtKB-KW"/>
</dbReference>
<dbReference type="Gene3D" id="1.10.101.10">
    <property type="entry name" value="PGBD-like superfamily/PGBD"/>
    <property type="match status" value="1"/>
</dbReference>
<dbReference type="InterPro" id="IPR055210">
    <property type="entry name" value="CtpA/B_N"/>
</dbReference>
<dbReference type="PATRIC" id="fig|1218492.5.peg.1012"/>